<comment type="similarity">
    <text evidence="2">Belongs to the peptidase S45 family.</text>
</comment>
<accession>A0A944DJ35</accession>
<feature type="binding site" evidence="8">
    <location>
        <position position="340"/>
    </location>
    <ligand>
        <name>Ca(2+)</name>
        <dbReference type="ChEBI" id="CHEBI:29108"/>
    </ligand>
</feature>
<dbReference type="Gene3D" id="1.10.439.10">
    <property type="entry name" value="Penicillin Amidohydrolase, domain 1"/>
    <property type="match status" value="1"/>
</dbReference>
<dbReference type="Proteomes" id="UP000692896">
    <property type="component" value="Unassembled WGS sequence"/>
</dbReference>
<evidence type="ECO:0000256" key="2">
    <source>
        <dbReference type="ARBA" id="ARBA00006586"/>
    </source>
</evidence>
<dbReference type="Gene3D" id="3.60.20.10">
    <property type="entry name" value="Glutamine Phosphoribosylpyrophosphate, subunit 1, domain 1"/>
    <property type="match status" value="1"/>
</dbReference>
<keyword evidence="9" id="KW-0472">Membrane</keyword>
<feature type="active site" description="Nucleophile" evidence="7">
    <location>
        <position position="265"/>
    </location>
</feature>
<dbReference type="PANTHER" id="PTHR34218">
    <property type="entry name" value="PEPTIDASE S45 PENICILLIN AMIDASE"/>
    <property type="match status" value="1"/>
</dbReference>
<feature type="binding site" evidence="8">
    <location>
        <position position="337"/>
    </location>
    <ligand>
        <name>Ca(2+)</name>
        <dbReference type="ChEBI" id="CHEBI:29108"/>
    </ligand>
</feature>
<comment type="cofactor">
    <cofactor evidence="8">
        <name>Ca(2+)</name>
        <dbReference type="ChEBI" id="CHEBI:29108"/>
    </cofactor>
    <text evidence="8">Binds 1 Ca(2+) ion per dimer.</text>
</comment>
<protein>
    <submittedName>
        <fullName evidence="10">Penicillin acylase family protein</fullName>
    </submittedName>
</protein>
<comment type="caution">
    <text evidence="10">The sequence shown here is derived from an EMBL/GenBank/DDBJ whole genome shotgun (WGS) entry which is preliminary data.</text>
</comment>
<dbReference type="Pfam" id="PF01804">
    <property type="entry name" value="Penicil_amidase"/>
    <property type="match status" value="1"/>
</dbReference>
<evidence type="ECO:0000313" key="11">
    <source>
        <dbReference type="Proteomes" id="UP000692896"/>
    </source>
</evidence>
<dbReference type="EMBL" id="JAGGOB010000008">
    <property type="protein sequence ID" value="MBT2327870.1"/>
    <property type="molecule type" value="Genomic_DNA"/>
</dbReference>
<dbReference type="PANTHER" id="PTHR34218:SF5">
    <property type="entry name" value="PENICILLIN ACYLASE FAMILY PROTEIN"/>
    <property type="match status" value="1"/>
</dbReference>
<name>A0A944DJ35_PSEFL</name>
<gene>
    <name evidence="10" type="ORF">J7E47_03970</name>
</gene>
<feature type="binding site" evidence="8">
    <location>
        <position position="473"/>
    </location>
    <ligand>
        <name>Ca(2+)</name>
        <dbReference type="ChEBI" id="CHEBI:29108"/>
    </ligand>
</feature>
<dbReference type="CDD" id="cd03747">
    <property type="entry name" value="Ntn_PGA_like"/>
    <property type="match status" value="1"/>
</dbReference>
<evidence type="ECO:0000256" key="1">
    <source>
        <dbReference type="ARBA" id="ARBA00004418"/>
    </source>
</evidence>
<dbReference type="InterPro" id="IPR002692">
    <property type="entry name" value="S45"/>
</dbReference>
<dbReference type="Gene3D" id="2.30.120.10">
    <property type="match status" value="1"/>
</dbReference>
<evidence type="ECO:0000256" key="5">
    <source>
        <dbReference type="ARBA" id="ARBA00022801"/>
    </source>
</evidence>
<keyword evidence="8" id="KW-0479">Metal-binding</keyword>
<evidence type="ECO:0000256" key="4">
    <source>
        <dbReference type="ARBA" id="ARBA00022764"/>
    </source>
</evidence>
<keyword evidence="4" id="KW-0574">Periplasm</keyword>
<dbReference type="GO" id="GO:0016811">
    <property type="term" value="F:hydrolase activity, acting on carbon-nitrogen (but not peptide) bonds, in linear amides"/>
    <property type="evidence" value="ECO:0007669"/>
    <property type="project" value="InterPro"/>
</dbReference>
<feature type="binding site" evidence="8">
    <location>
        <position position="202"/>
    </location>
    <ligand>
        <name>Ca(2+)</name>
        <dbReference type="ChEBI" id="CHEBI:29108"/>
    </ligand>
</feature>
<dbReference type="SUPFAM" id="SSF56235">
    <property type="entry name" value="N-terminal nucleophile aminohydrolases (Ntn hydrolases)"/>
    <property type="match status" value="1"/>
</dbReference>
<proteinExistence type="inferred from homology"/>
<comment type="subcellular location">
    <subcellularLocation>
        <location evidence="1">Periplasm</location>
    </subcellularLocation>
</comment>
<dbReference type="InterPro" id="IPR014395">
    <property type="entry name" value="Pen/GL7ACA/AHL_acylase"/>
</dbReference>
<dbReference type="InterPro" id="IPR043146">
    <property type="entry name" value="Penicillin_amidase_N_B-knob"/>
</dbReference>
<dbReference type="InterPro" id="IPR023343">
    <property type="entry name" value="Penicillin_amidase_dom1"/>
</dbReference>
<keyword evidence="5" id="KW-0378">Hydrolase</keyword>
<dbReference type="AlphaFoldDB" id="A0A944DJ35"/>
<evidence type="ECO:0000256" key="3">
    <source>
        <dbReference type="ARBA" id="ARBA00022729"/>
    </source>
</evidence>
<sequence length="811" mass="89867">MTAFNTVTPAAAVVRSSRLKRSGAALIIVLLIGAVGVSLYLYGKQPHRQGVVDLPGLQAPVNVQFDERGVPHITAGNQADAYRALGYVHAQERLFQMEMLRRLARGELAAVLGSKLLPTDKLFRTLRIREQADWQVTHADHDSPAWHALQAYLDGINAYQQQGPRPVEFDLLGIERRSFTAQDVYSVVGYMAYSFAAAFRTEPLLTYIRDTLGEPYLDLFDRSWNPQGAIAGQPLTGEDWKSLTALAQLSEQALSDAGLPQMEGSNAWVVSGQRNQSGKPLLAGDPHIRFSVPSVWYEAHLNAPGFELYGNYESLVPFALLGHNNAFAWTLTMFQNDDIDLIAETTNPDNPEQVWYQGNWVTLEEEQQRIEVRDADPVMLRLRRSPHGPIINDALGENAPGRPIAMWWAYLDGPNPVVDAFYQLNRADTLDKARSAAALIKAPGLNVVYANAQGDIAWWAAAGLPKRPPQVDPNFILDGSTDQADKLGYYPFSANPHEENPARGYIVSANAQPASPDGPEIPGYYNLPDRGQRLNQQLAQDAHWSIDKSKQLQLDTQTGYAQRVLQPLLPILRAAIDDPLQRQWLEGLAQWPGDYPLDSINPTLFNQFLYDLGYGALHDELGDVMFQNLLTTRVLDAALPRLAADEHSPWWQDKTQPAVQQRVDVVVRAWKTSVAHLQATLGTDTTRWQWGKAHQLTQMHPLGSQKLLAPLLNVGPYAVPGSHEVPNNFSAPLSAAPWSVTYGPSTRRVIDLAMPDQAQGILPVGQSGVPFNRHYQDQALPFVRGEYQALHLSSTDIAQATQSILQLRPAP</sequence>
<dbReference type="PIRSF" id="PIRSF001227">
    <property type="entry name" value="Pen_acylase"/>
    <property type="match status" value="1"/>
</dbReference>
<keyword evidence="9" id="KW-1133">Transmembrane helix</keyword>
<evidence type="ECO:0000313" key="10">
    <source>
        <dbReference type="EMBL" id="MBT2327870.1"/>
    </source>
</evidence>
<evidence type="ECO:0000256" key="9">
    <source>
        <dbReference type="SAM" id="Phobius"/>
    </source>
</evidence>
<dbReference type="RefSeq" id="WP_214917271.1">
    <property type="nucleotide sequence ID" value="NZ_JAGGNX010000019.1"/>
</dbReference>
<keyword evidence="8" id="KW-0106">Calcium</keyword>
<evidence type="ECO:0000256" key="8">
    <source>
        <dbReference type="PIRSR" id="PIRSR001227-2"/>
    </source>
</evidence>
<dbReference type="GO" id="GO:0017000">
    <property type="term" value="P:antibiotic biosynthetic process"/>
    <property type="evidence" value="ECO:0007669"/>
    <property type="project" value="InterPro"/>
</dbReference>
<dbReference type="GO" id="GO:0046872">
    <property type="term" value="F:metal ion binding"/>
    <property type="evidence" value="ECO:0007669"/>
    <property type="project" value="UniProtKB-KW"/>
</dbReference>
<feature type="transmembrane region" description="Helical" evidence="9">
    <location>
        <begin position="24"/>
        <end position="43"/>
    </location>
</feature>
<evidence type="ECO:0000256" key="6">
    <source>
        <dbReference type="ARBA" id="ARBA00023145"/>
    </source>
</evidence>
<dbReference type="GO" id="GO:0042597">
    <property type="term" value="C:periplasmic space"/>
    <property type="evidence" value="ECO:0007669"/>
    <property type="project" value="UniProtKB-SubCell"/>
</dbReference>
<keyword evidence="9" id="KW-0812">Transmembrane</keyword>
<reference evidence="10" key="1">
    <citation type="submission" date="2021-03" db="EMBL/GenBank/DDBJ databases">
        <title>Genomic analysis provides insights into the functional capacity of soil bacteria communities inhabiting an altitudinal gradient in the Atacama Desert.</title>
        <authorList>
            <person name="Gonzalez M."/>
            <person name="Maldonado J."/>
            <person name="Maza F."/>
            <person name="Hodar C."/>
            <person name="Cortes M."/>
            <person name="Palma R."/>
            <person name="Andreani C."/>
            <person name="Gaete A."/>
            <person name="Vasquez-Dean J."/>
            <person name="Acuna V."/>
            <person name="Aguado M."/>
            <person name="Mandakovic D."/>
            <person name="Latorre M."/>
            <person name="Orellana A."/>
            <person name="Gutierrez R."/>
            <person name="Montecino M."/>
            <person name="Allende M."/>
            <person name="Maass A."/>
            <person name="Cambiazo V."/>
        </authorList>
    </citation>
    <scope>NUCLEOTIDE SEQUENCE</scope>
    <source>
        <strain evidence="10">ISL-25</strain>
    </source>
</reference>
<dbReference type="Gene3D" id="1.10.1400.10">
    <property type="match status" value="1"/>
</dbReference>
<organism evidence="10 11">
    <name type="scientific">Pseudomonas fluorescens</name>
    <dbReference type="NCBI Taxonomy" id="294"/>
    <lineage>
        <taxon>Bacteria</taxon>
        <taxon>Pseudomonadati</taxon>
        <taxon>Pseudomonadota</taxon>
        <taxon>Gammaproteobacteria</taxon>
        <taxon>Pseudomonadales</taxon>
        <taxon>Pseudomonadaceae</taxon>
        <taxon>Pseudomonas</taxon>
    </lineage>
</organism>
<keyword evidence="6" id="KW-0865">Zymogen</keyword>
<dbReference type="InterPro" id="IPR043147">
    <property type="entry name" value="Penicillin_amidase_A-knob"/>
</dbReference>
<dbReference type="InterPro" id="IPR029055">
    <property type="entry name" value="Ntn_hydrolases_N"/>
</dbReference>
<keyword evidence="3" id="KW-0732">Signal</keyword>
<evidence type="ECO:0000256" key="7">
    <source>
        <dbReference type="PIRSR" id="PIRSR001227-1"/>
    </source>
</evidence>